<dbReference type="AlphaFoldDB" id="A0A2T8KJY7"/>
<proteinExistence type="predicted"/>
<organism evidence="1">
    <name type="scientific">Panicum hallii</name>
    <dbReference type="NCBI Taxonomy" id="206008"/>
    <lineage>
        <taxon>Eukaryota</taxon>
        <taxon>Viridiplantae</taxon>
        <taxon>Streptophyta</taxon>
        <taxon>Embryophyta</taxon>
        <taxon>Tracheophyta</taxon>
        <taxon>Spermatophyta</taxon>
        <taxon>Magnoliopsida</taxon>
        <taxon>Liliopsida</taxon>
        <taxon>Poales</taxon>
        <taxon>Poaceae</taxon>
        <taxon>PACMAD clade</taxon>
        <taxon>Panicoideae</taxon>
        <taxon>Panicodae</taxon>
        <taxon>Paniceae</taxon>
        <taxon>Panicinae</taxon>
        <taxon>Panicum</taxon>
        <taxon>Panicum sect. Panicum</taxon>
    </lineage>
</organism>
<sequence length="117" mass="13305">MTSNVGNPSSMLSRLIRLPVVLVWEKDYLKWLADNRPYLLRNHGGFSIGPERHVELATGTLSMNLEKLKMQMCDMKMGMCQMKIQNGEIKGNIADLKLEVADENKGIGKKKNGVWNW</sequence>
<evidence type="ECO:0000313" key="1">
    <source>
        <dbReference type="EMBL" id="PVH62498.1"/>
    </source>
</evidence>
<gene>
    <name evidence="1" type="ORF">PAHAL_3G309000</name>
</gene>
<name>A0A2T8KJY7_9POAL</name>
<protein>
    <submittedName>
        <fullName evidence="1">Uncharacterized protein</fullName>
    </submittedName>
</protein>
<dbReference type="EMBL" id="CM008048">
    <property type="protein sequence ID" value="PVH62498.1"/>
    <property type="molecule type" value="Genomic_DNA"/>
</dbReference>
<dbReference type="Proteomes" id="UP000243499">
    <property type="component" value="Chromosome 3"/>
</dbReference>
<dbReference type="Gramene" id="PVH62498">
    <property type="protein sequence ID" value="PVH62498"/>
    <property type="gene ID" value="PAHAL_3G309000"/>
</dbReference>
<accession>A0A2T8KJY7</accession>
<reference evidence="1" key="1">
    <citation type="submission" date="2018-04" db="EMBL/GenBank/DDBJ databases">
        <title>WGS assembly of Panicum hallii.</title>
        <authorList>
            <person name="Lovell J."/>
            <person name="Jenkins J."/>
            <person name="Lowry D."/>
            <person name="Mamidi S."/>
            <person name="Sreedasyam A."/>
            <person name="Weng X."/>
            <person name="Barry K."/>
            <person name="Bonette J."/>
            <person name="Campitelli B."/>
            <person name="Daum C."/>
            <person name="Gordon S."/>
            <person name="Gould B."/>
            <person name="Lipzen A."/>
            <person name="Macqueen A."/>
            <person name="Palacio-Mejia J."/>
            <person name="Plott C."/>
            <person name="Shakirov E."/>
            <person name="Shu S."/>
            <person name="Yoshinaga Y."/>
            <person name="Zane M."/>
            <person name="Rokhsar D."/>
            <person name="Grimwood J."/>
            <person name="Schmutz J."/>
            <person name="Juenger T."/>
        </authorList>
    </citation>
    <scope>NUCLEOTIDE SEQUENCE [LARGE SCALE GENOMIC DNA]</scope>
    <source>
        <strain evidence="1">FIL2</strain>
    </source>
</reference>